<keyword evidence="4" id="KW-1185">Reference proteome</keyword>
<feature type="compositionally biased region" description="Basic residues" evidence="2">
    <location>
        <begin position="155"/>
        <end position="167"/>
    </location>
</feature>
<dbReference type="PANTHER" id="PTHR14286:SF2">
    <property type="entry name" value="CENTROSOMAL PROTEIN 15 KDA"/>
    <property type="match status" value="1"/>
</dbReference>
<organism evidence="3 4">
    <name type="scientific">Chiloscyllium punctatum</name>
    <name type="common">Brownbanded bambooshark</name>
    <name type="synonym">Hemiscyllium punctatum</name>
    <dbReference type="NCBI Taxonomy" id="137246"/>
    <lineage>
        <taxon>Eukaryota</taxon>
        <taxon>Metazoa</taxon>
        <taxon>Chordata</taxon>
        <taxon>Craniata</taxon>
        <taxon>Vertebrata</taxon>
        <taxon>Chondrichthyes</taxon>
        <taxon>Elasmobranchii</taxon>
        <taxon>Galeomorphii</taxon>
        <taxon>Galeoidea</taxon>
        <taxon>Orectolobiformes</taxon>
        <taxon>Hemiscylliidae</taxon>
        <taxon>Chiloscyllium</taxon>
    </lineage>
</organism>
<evidence type="ECO:0000313" key="4">
    <source>
        <dbReference type="Proteomes" id="UP000287033"/>
    </source>
</evidence>
<dbReference type="OMA" id="LFIQEIH"/>
<gene>
    <name evidence="3" type="ORF">chiPu_0000296</name>
</gene>
<evidence type="ECO:0000256" key="2">
    <source>
        <dbReference type="SAM" id="MobiDB-lite"/>
    </source>
</evidence>
<dbReference type="PANTHER" id="PTHR14286">
    <property type="entry name" value="GENE, 49355-RELATED"/>
    <property type="match status" value="1"/>
</dbReference>
<dbReference type="EMBL" id="BEZZ01000003">
    <property type="protein sequence ID" value="GCC21913.1"/>
    <property type="molecule type" value="Genomic_DNA"/>
</dbReference>
<keyword evidence="1" id="KW-0175">Coiled coil</keyword>
<dbReference type="AlphaFoldDB" id="A0A401RUW3"/>
<sequence length="167" mass="19273">MEMSYLAHEVELSKRHEEILSLRTTLLQQMENQLESQANKKKLQTIELKSANERNRLLLRDLGVAEENLKARAGTHLHPSFVTLKTKYWTFVEEHLPKREQFLLGQAESPVEVTNSKHKKSQKEKPQDNVTIESSNLPPLPSTFKTPPLSPHSEKQKRTKVSRKKDG</sequence>
<feature type="compositionally biased region" description="Polar residues" evidence="2">
    <location>
        <begin position="128"/>
        <end position="137"/>
    </location>
</feature>
<feature type="coiled-coil region" evidence="1">
    <location>
        <begin position="27"/>
        <end position="68"/>
    </location>
</feature>
<dbReference type="OrthoDB" id="9871079at2759"/>
<feature type="region of interest" description="Disordered" evidence="2">
    <location>
        <begin position="105"/>
        <end position="167"/>
    </location>
</feature>
<reference evidence="3 4" key="1">
    <citation type="journal article" date="2018" name="Nat. Ecol. Evol.">
        <title>Shark genomes provide insights into elasmobranch evolution and the origin of vertebrates.</title>
        <authorList>
            <person name="Hara Y"/>
            <person name="Yamaguchi K"/>
            <person name="Onimaru K"/>
            <person name="Kadota M"/>
            <person name="Koyanagi M"/>
            <person name="Keeley SD"/>
            <person name="Tatsumi K"/>
            <person name="Tanaka K"/>
            <person name="Motone F"/>
            <person name="Kageyama Y"/>
            <person name="Nozu R"/>
            <person name="Adachi N"/>
            <person name="Nishimura O"/>
            <person name="Nakagawa R"/>
            <person name="Tanegashima C"/>
            <person name="Kiyatake I"/>
            <person name="Matsumoto R"/>
            <person name="Murakumo K"/>
            <person name="Nishida K"/>
            <person name="Terakita A"/>
            <person name="Kuratani S"/>
            <person name="Sato K"/>
            <person name="Hyodo S Kuraku.S."/>
        </authorList>
    </citation>
    <scope>NUCLEOTIDE SEQUENCE [LARGE SCALE GENOMIC DNA]</scope>
</reference>
<dbReference type="STRING" id="137246.A0A401RUW3"/>
<name>A0A401RUW3_CHIPU</name>
<dbReference type="InterPro" id="IPR028006">
    <property type="entry name" value="CEP15-like"/>
</dbReference>
<evidence type="ECO:0000256" key="1">
    <source>
        <dbReference type="SAM" id="Coils"/>
    </source>
</evidence>
<evidence type="ECO:0000313" key="3">
    <source>
        <dbReference type="EMBL" id="GCC21913.1"/>
    </source>
</evidence>
<protein>
    <submittedName>
        <fullName evidence="3">Uncharacterized protein</fullName>
    </submittedName>
</protein>
<dbReference type="Proteomes" id="UP000287033">
    <property type="component" value="Unassembled WGS sequence"/>
</dbReference>
<comment type="caution">
    <text evidence="3">The sequence shown here is derived from an EMBL/GenBank/DDBJ whole genome shotgun (WGS) entry which is preliminary data.</text>
</comment>
<accession>A0A401RUW3</accession>
<dbReference type="Pfam" id="PF15134">
    <property type="entry name" value="CEP15-like"/>
    <property type="match status" value="1"/>
</dbReference>
<proteinExistence type="predicted"/>